<reference evidence="4" key="1">
    <citation type="journal article" date="2020" name="bioRxiv">
        <title>Historical genomics reveals the evolutionary mechanisms behind multiple outbreaks of the host-specific coffee wilt pathogen Fusarium xylarioides.</title>
        <authorList>
            <person name="Peck D."/>
            <person name="Nowell R.W."/>
            <person name="Flood J."/>
            <person name="Ryan M.J."/>
            <person name="Barraclough T.G."/>
        </authorList>
    </citation>
    <scope>NUCLEOTIDE SEQUENCE</scope>
    <source>
        <strain evidence="4">IMI 127659i</strain>
    </source>
</reference>
<name>A0A9P7KZM7_9HYPO</name>
<keyword evidence="2" id="KW-1133">Transmembrane helix</keyword>
<feature type="compositionally biased region" description="Polar residues" evidence="1">
    <location>
        <begin position="339"/>
        <end position="367"/>
    </location>
</feature>
<evidence type="ECO:0000256" key="1">
    <source>
        <dbReference type="SAM" id="MobiDB-lite"/>
    </source>
</evidence>
<feature type="transmembrane region" description="Helical" evidence="2">
    <location>
        <begin position="259"/>
        <end position="281"/>
    </location>
</feature>
<organism evidence="4 5">
    <name type="scientific">Fusarium xylarioides</name>
    <dbReference type="NCBI Taxonomy" id="221167"/>
    <lineage>
        <taxon>Eukaryota</taxon>
        <taxon>Fungi</taxon>
        <taxon>Dikarya</taxon>
        <taxon>Ascomycota</taxon>
        <taxon>Pezizomycotina</taxon>
        <taxon>Sordariomycetes</taxon>
        <taxon>Hypocreomycetidae</taxon>
        <taxon>Hypocreales</taxon>
        <taxon>Nectriaceae</taxon>
        <taxon>Fusarium</taxon>
        <taxon>Fusarium fujikuroi species complex</taxon>
    </lineage>
</organism>
<accession>A0A9P7KZM7</accession>
<evidence type="ECO:0000256" key="2">
    <source>
        <dbReference type="SAM" id="Phobius"/>
    </source>
</evidence>
<dbReference type="OrthoDB" id="5347452at2759"/>
<proteinExistence type="predicted"/>
<evidence type="ECO:0008006" key="6">
    <source>
        <dbReference type="Google" id="ProtNLM"/>
    </source>
</evidence>
<dbReference type="AlphaFoldDB" id="A0A9P7KZM7"/>
<dbReference type="EMBL" id="JADFTT010000313">
    <property type="protein sequence ID" value="KAG5763347.1"/>
    <property type="molecule type" value="Genomic_DNA"/>
</dbReference>
<keyword evidence="2" id="KW-0812">Transmembrane</keyword>
<comment type="caution">
    <text evidence="4">The sequence shown here is derived from an EMBL/GenBank/DDBJ whole genome shotgun (WGS) entry which is preliminary data.</text>
</comment>
<feature type="chain" id="PRO_5041113955" description="Mid2 domain-containing protein" evidence="3">
    <location>
        <begin position="23"/>
        <end position="395"/>
    </location>
</feature>
<evidence type="ECO:0000313" key="5">
    <source>
        <dbReference type="Proteomes" id="UP000750502"/>
    </source>
</evidence>
<keyword evidence="3" id="KW-0732">Signal</keyword>
<sequence length="395" mass="41920">MFWSASSNSFFIIFATLKAIHAINIAHRAEERQTLDAPAAVTEAPLAVIDPLNLLLGYGPELKRRAESEDSVLRVTIAPDETCGFIDGKKDSPVTCPNSRACSWATSSDVGLVACASDIYVACIESSRAVNSSQCNDVCQSNTFNLFCTDSDEPYCRTYVYPGSIFDYRCASTTVDETERVYFISEGKRRANLITTTLDSDSSGTSEGLQQVVTVTVQEKSSGSPGAVTIYVIPQLPSAAATSSLSPTSSNKSTPVGPIVGGVVGGVVILGLIGLGAFCLIRRGRKNKHQQGMVPTSPPNMAHSMNQNQYPHHPQHQGPVPQYTDASMVYPAPLDARTSMMTGSVSPSGQNTNGEGGQLPSSMSQSPVPAYEMAGSEACEPEAVYEMGGDPPGRK</sequence>
<evidence type="ECO:0000256" key="3">
    <source>
        <dbReference type="SAM" id="SignalP"/>
    </source>
</evidence>
<reference evidence="4" key="2">
    <citation type="submission" date="2020-10" db="EMBL/GenBank/DDBJ databases">
        <authorList>
            <person name="Peck L.D."/>
            <person name="Nowell R.W."/>
            <person name="Flood J."/>
            <person name="Ryan M.J."/>
            <person name="Barraclough T.G."/>
        </authorList>
    </citation>
    <scope>NUCLEOTIDE SEQUENCE</scope>
    <source>
        <strain evidence="4">IMI 127659i</strain>
    </source>
</reference>
<feature type="signal peptide" evidence="3">
    <location>
        <begin position="1"/>
        <end position="22"/>
    </location>
</feature>
<keyword evidence="2" id="KW-0472">Membrane</keyword>
<dbReference type="Proteomes" id="UP000750502">
    <property type="component" value="Unassembled WGS sequence"/>
</dbReference>
<keyword evidence="5" id="KW-1185">Reference proteome</keyword>
<feature type="region of interest" description="Disordered" evidence="1">
    <location>
        <begin position="338"/>
        <end position="395"/>
    </location>
</feature>
<gene>
    <name evidence="4" type="ORF">H9Q72_008570</name>
</gene>
<protein>
    <recommendedName>
        <fullName evidence="6">Mid2 domain-containing protein</fullName>
    </recommendedName>
</protein>
<evidence type="ECO:0000313" key="4">
    <source>
        <dbReference type="EMBL" id="KAG5763347.1"/>
    </source>
</evidence>